<name>A0A8E0WM53_9RICK</name>
<proteinExistence type="inferred from homology"/>
<dbReference type="CDD" id="cd00387">
    <property type="entry name" value="Ribosomal_L7_L12"/>
    <property type="match status" value="1"/>
</dbReference>
<dbReference type="SUPFAM" id="SSF54736">
    <property type="entry name" value="ClpS-like"/>
    <property type="match status" value="1"/>
</dbReference>
<evidence type="ECO:0000256" key="4">
    <source>
        <dbReference type="HAMAP-Rule" id="MF_00368"/>
    </source>
</evidence>
<comment type="function">
    <text evidence="4">Forms part of the ribosomal stalk which helps the ribosome interact with GTP-bound translation factors. Is thus essential for accurate translation.</text>
</comment>
<dbReference type="NCBIfam" id="TIGR00855">
    <property type="entry name" value="L12"/>
    <property type="match status" value="1"/>
</dbReference>
<dbReference type="HAMAP" id="MF_00368">
    <property type="entry name" value="Ribosomal_bL12"/>
    <property type="match status" value="1"/>
</dbReference>
<reference evidence="7 8" key="1">
    <citation type="submission" date="2014-02" db="EMBL/GenBank/DDBJ databases">
        <title>Draft genome sequence of Rickettsia buchneri sp. nov. ISO7T.</title>
        <authorList>
            <person name="Felsheim R.F."/>
            <person name="Kurtti T.J."/>
            <person name="Munderloh U.G."/>
        </authorList>
    </citation>
    <scope>NUCLEOTIDE SEQUENCE [LARGE SCALE GENOMIC DNA]</scope>
    <source>
        <strain evidence="7 8">ISO7</strain>
    </source>
</reference>
<comment type="caution">
    <text evidence="7">The sequence shown here is derived from an EMBL/GenBank/DDBJ whole genome shotgun (WGS) entry which is preliminary data.</text>
</comment>
<dbReference type="FunFam" id="3.30.1390.10:FF:000001">
    <property type="entry name" value="50S ribosomal protein L7/L12"/>
    <property type="match status" value="1"/>
</dbReference>
<protein>
    <recommendedName>
        <fullName evidence="4">Large ribosomal subunit protein bL12</fullName>
    </recommendedName>
</protein>
<dbReference type="GO" id="GO:0003735">
    <property type="term" value="F:structural constituent of ribosome"/>
    <property type="evidence" value="ECO:0007669"/>
    <property type="project" value="InterPro"/>
</dbReference>
<dbReference type="SUPFAM" id="SSF48300">
    <property type="entry name" value="Ribosomal protein L7/12, oligomerisation (N-terminal) domain"/>
    <property type="match status" value="1"/>
</dbReference>
<evidence type="ECO:0000256" key="1">
    <source>
        <dbReference type="ARBA" id="ARBA00007197"/>
    </source>
</evidence>
<dbReference type="GO" id="GO:0003729">
    <property type="term" value="F:mRNA binding"/>
    <property type="evidence" value="ECO:0007669"/>
    <property type="project" value="TreeGrafter"/>
</dbReference>
<dbReference type="InterPro" id="IPR036235">
    <property type="entry name" value="Ribosomal_bL12_oligo_N_sf"/>
</dbReference>
<dbReference type="Gene3D" id="3.30.1390.10">
    <property type="match status" value="1"/>
</dbReference>
<dbReference type="Pfam" id="PF00542">
    <property type="entry name" value="Ribosomal_L12"/>
    <property type="match status" value="1"/>
</dbReference>
<evidence type="ECO:0000256" key="3">
    <source>
        <dbReference type="ARBA" id="ARBA00023274"/>
    </source>
</evidence>
<comment type="subunit">
    <text evidence="4">Homodimer. Part of the ribosomal stalk of the 50S ribosomal subunit. Forms a multimeric L10(L12)X complex, where L10 forms an elongated spine to which 2 to 4 L12 dimers bind in a sequential fashion. Binds GTP-bound translation factors.</text>
</comment>
<dbReference type="PANTHER" id="PTHR45987:SF4">
    <property type="entry name" value="LARGE RIBOSOMAL SUBUNIT PROTEIN BL12M"/>
    <property type="match status" value="1"/>
</dbReference>
<dbReference type="GO" id="GO:0005737">
    <property type="term" value="C:cytoplasm"/>
    <property type="evidence" value="ECO:0007669"/>
    <property type="project" value="UniProtKB-ARBA"/>
</dbReference>
<accession>A0A8E0WM53</accession>
<feature type="domain" description="Large ribosomal subunit protein bL12 C-terminal" evidence="5">
    <location>
        <begin position="59"/>
        <end position="125"/>
    </location>
</feature>
<dbReference type="InterPro" id="IPR000206">
    <property type="entry name" value="Ribosomal_bL12"/>
</dbReference>
<dbReference type="RefSeq" id="WP_008579653.1">
    <property type="nucleotide sequence ID" value="NZ_CP113531.1"/>
</dbReference>
<evidence type="ECO:0000259" key="6">
    <source>
        <dbReference type="Pfam" id="PF16320"/>
    </source>
</evidence>
<keyword evidence="2 4" id="KW-0689">Ribosomal protein</keyword>
<dbReference type="PANTHER" id="PTHR45987">
    <property type="entry name" value="39S RIBOSOMAL PROTEIN L12"/>
    <property type="match status" value="1"/>
</dbReference>
<evidence type="ECO:0000259" key="5">
    <source>
        <dbReference type="Pfam" id="PF00542"/>
    </source>
</evidence>
<evidence type="ECO:0000256" key="2">
    <source>
        <dbReference type="ARBA" id="ARBA00022980"/>
    </source>
</evidence>
<evidence type="ECO:0000313" key="8">
    <source>
        <dbReference type="Proteomes" id="UP000027161"/>
    </source>
</evidence>
<keyword evidence="8" id="KW-1185">Reference proteome</keyword>
<dbReference type="InterPro" id="IPR013823">
    <property type="entry name" value="Ribosomal_bL12_C"/>
</dbReference>
<feature type="domain" description="Large ribosomal subunit protein bL12 oligomerization" evidence="6">
    <location>
        <begin position="5"/>
        <end position="49"/>
    </location>
</feature>
<dbReference type="EMBL" id="JFKF01000054">
    <property type="protein sequence ID" value="KDO03153.1"/>
    <property type="molecule type" value="Genomic_DNA"/>
</dbReference>
<dbReference type="FunFam" id="1.20.5.710:FF:000007">
    <property type="entry name" value="50S ribosomal protein L7/L12"/>
    <property type="match status" value="1"/>
</dbReference>
<dbReference type="Gene3D" id="1.20.5.710">
    <property type="entry name" value="Single helix bin"/>
    <property type="match status" value="1"/>
</dbReference>
<dbReference type="GO" id="GO:0005840">
    <property type="term" value="C:ribosome"/>
    <property type="evidence" value="ECO:0007669"/>
    <property type="project" value="UniProtKB-KW"/>
</dbReference>
<gene>
    <name evidence="4 7" type="primary">rplL</name>
    <name evidence="7" type="ORF">REISMN_03100</name>
</gene>
<dbReference type="Proteomes" id="UP000027161">
    <property type="component" value="Unassembled WGS sequence"/>
</dbReference>
<dbReference type="GO" id="GO:0006412">
    <property type="term" value="P:translation"/>
    <property type="evidence" value="ECO:0007669"/>
    <property type="project" value="UniProtKB-UniRule"/>
</dbReference>
<organism evidence="7 8">
    <name type="scientific">Rickettsia tamurae subsp. buchneri</name>
    <dbReference type="NCBI Taxonomy" id="1462938"/>
    <lineage>
        <taxon>Bacteria</taxon>
        <taxon>Pseudomonadati</taxon>
        <taxon>Pseudomonadota</taxon>
        <taxon>Alphaproteobacteria</taxon>
        <taxon>Rickettsiales</taxon>
        <taxon>Rickettsiaceae</taxon>
        <taxon>Rickettsieae</taxon>
        <taxon>Rickettsia</taxon>
        <taxon>spotted fever group</taxon>
    </lineage>
</organism>
<comment type="similarity">
    <text evidence="1 4">Belongs to the bacterial ribosomal protein bL12 family.</text>
</comment>
<sequence length="125" mass="13020">MADLAKIEEQLSSLTLMQAAELVKMLEEKWGVSAAAPVAVAAAGTAAPAVEAVAEKTEFEVVLTAAGDKKVEVIKVVKDITGLGLIEAKKLVDEAPKPIKSNVKKAEAEEIKGKLEAAGAKVELK</sequence>
<dbReference type="AlphaFoldDB" id="A0A8E0WM53"/>
<dbReference type="InterPro" id="IPR014719">
    <property type="entry name" value="Ribosomal_bL12_C/ClpS-like"/>
</dbReference>
<dbReference type="Pfam" id="PF16320">
    <property type="entry name" value="Ribosomal_L12_N"/>
    <property type="match status" value="1"/>
</dbReference>
<keyword evidence="3 4" id="KW-0687">Ribonucleoprotein</keyword>
<dbReference type="GO" id="GO:1990904">
    <property type="term" value="C:ribonucleoprotein complex"/>
    <property type="evidence" value="ECO:0007669"/>
    <property type="project" value="UniProtKB-KW"/>
</dbReference>
<evidence type="ECO:0000313" key="7">
    <source>
        <dbReference type="EMBL" id="KDO03153.1"/>
    </source>
</evidence>
<dbReference type="InterPro" id="IPR008932">
    <property type="entry name" value="Ribosomal_bL12_oligo"/>
</dbReference>